<evidence type="ECO:0000313" key="3">
    <source>
        <dbReference type="Proteomes" id="UP001341840"/>
    </source>
</evidence>
<feature type="region of interest" description="Disordered" evidence="1">
    <location>
        <begin position="1"/>
        <end position="26"/>
    </location>
</feature>
<feature type="compositionally biased region" description="Basic and acidic residues" evidence="1">
    <location>
        <begin position="1"/>
        <end position="13"/>
    </location>
</feature>
<evidence type="ECO:0000256" key="1">
    <source>
        <dbReference type="SAM" id="MobiDB-lite"/>
    </source>
</evidence>
<dbReference type="EMBL" id="JASCZI010122337">
    <property type="protein sequence ID" value="MED6164150.1"/>
    <property type="molecule type" value="Genomic_DNA"/>
</dbReference>
<protein>
    <submittedName>
        <fullName evidence="2">Uncharacterized protein</fullName>
    </submittedName>
</protein>
<gene>
    <name evidence="2" type="ORF">PIB30_086909</name>
</gene>
<keyword evidence="3" id="KW-1185">Reference proteome</keyword>
<organism evidence="2 3">
    <name type="scientific">Stylosanthes scabra</name>
    <dbReference type="NCBI Taxonomy" id="79078"/>
    <lineage>
        <taxon>Eukaryota</taxon>
        <taxon>Viridiplantae</taxon>
        <taxon>Streptophyta</taxon>
        <taxon>Embryophyta</taxon>
        <taxon>Tracheophyta</taxon>
        <taxon>Spermatophyta</taxon>
        <taxon>Magnoliopsida</taxon>
        <taxon>eudicotyledons</taxon>
        <taxon>Gunneridae</taxon>
        <taxon>Pentapetalae</taxon>
        <taxon>rosids</taxon>
        <taxon>fabids</taxon>
        <taxon>Fabales</taxon>
        <taxon>Fabaceae</taxon>
        <taxon>Papilionoideae</taxon>
        <taxon>50 kb inversion clade</taxon>
        <taxon>dalbergioids sensu lato</taxon>
        <taxon>Dalbergieae</taxon>
        <taxon>Pterocarpus clade</taxon>
        <taxon>Stylosanthes</taxon>
    </lineage>
</organism>
<proteinExistence type="predicted"/>
<sequence length="154" mass="16958">MATSRRTEARARTNNDLPSRSETPTELIPQVSHREATLIYGECYIHGEKLSALYHSGATHSFLSDRPVSRVGLIPESLGFSLVVHTPPRRVPVPRESVGMSNRVFLDCYHKTALVALQGLNGIPTIAIECYLNSVEVSGPISGDEGFILRMELK</sequence>
<reference evidence="2 3" key="1">
    <citation type="journal article" date="2023" name="Plants (Basel)">
        <title>Bridging the Gap: Combining Genomics and Transcriptomics Approaches to Understand Stylosanthes scabra, an Orphan Legume from the Brazilian Caatinga.</title>
        <authorList>
            <person name="Ferreira-Neto J.R.C."/>
            <person name="da Silva M.D."/>
            <person name="Binneck E."/>
            <person name="de Melo N.F."/>
            <person name="da Silva R.H."/>
            <person name="de Melo A.L.T.M."/>
            <person name="Pandolfi V."/>
            <person name="Bustamante F.O."/>
            <person name="Brasileiro-Vidal A.C."/>
            <person name="Benko-Iseppon A.M."/>
        </authorList>
    </citation>
    <scope>NUCLEOTIDE SEQUENCE [LARGE SCALE GENOMIC DNA]</scope>
    <source>
        <tissue evidence="2">Leaves</tissue>
    </source>
</reference>
<evidence type="ECO:0000313" key="2">
    <source>
        <dbReference type="EMBL" id="MED6164150.1"/>
    </source>
</evidence>
<dbReference type="Proteomes" id="UP001341840">
    <property type="component" value="Unassembled WGS sequence"/>
</dbReference>
<feature type="compositionally biased region" description="Polar residues" evidence="1">
    <location>
        <begin position="14"/>
        <end position="24"/>
    </location>
</feature>
<dbReference type="Pfam" id="PF08284">
    <property type="entry name" value="RVP_2"/>
    <property type="match status" value="1"/>
</dbReference>
<comment type="caution">
    <text evidence="2">The sequence shown here is derived from an EMBL/GenBank/DDBJ whole genome shotgun (WGS) entry which is preliminary data.</text>
</comment>
<accession>A0ABU6UV28</accession>
<name>A0ABU6UV28_9FABA</name>